<feature type="region of interest" description="Disordered" evidence="1">
    <location>
        <begin position="133"/>
        <end position="154"/>
    </location>
</feature>
<keyword evidence="2" id="KW-0732">Signal</keyword>
<protein>
    <recommendedName>
        <fullName evidence="5">Secreted protein</fullName>
    </recommendedName>
</protein>
<proteinExistence type="predicted"/>
<keyword evidence="4" id="KW-1185">Reference proteome</keyword>
<feature type="region of interest" description="Disordered" evidence="1">
    <location>
        <begin position="31"/>
        <end position="54"/>
    </location>
</feature>
<evidence type="ECO:0000256" key="1">
    <source>
        <dbReference type="SAM" id="MobiDB-lite"/>
    </source>
</evidence>
<dbReference type="RefSeq" id="WP_050435204.1">
    <property type="nucleotide sequence ID" value="NZ_CP012159.1"/>
</dbReference>
<reference evidence="3 4" key="1">
    <citation type="submission" date="2015-07" db="EMBL/GenBank/DDBJ databases">
        <title>Genome analysis of myxobacterium Chondromyces crocatus Cm c5 reveals a high potential for natural compound synthesis and the genetic basis for the loss of fruiting body formation.</title>
        <authorList>
            <person name="Zaburannyi N."/>
            <person name="Bunk B."/>
            <person name="Maier J."/>
            <person name="Overmann J."/>
            <person name="Mueller R."/>
        </authorList>
    </citation>
    <scope>NUCLEOTIDE SEQUENCE [LARGE SCALE GENOMIC DNA]</scope>
    <source>
        <strain evidence="3 4">Cm c5</strain>
    </source>
</reference>
<feature type="signal peptide" evidence="2">
    <location>
        <begin position="1"/>
        <end position="28"/>
    </location>
</feature>
<evidence type="ECO:0000313" key="4">
    <source>
        <dbReference type="Proteomes" id="UP000067626"/>
    </source>
</evidence>
<evidence type="ECO:0000313" key="3">
    <source>
        <dbReference type="EMBL" id="AKT43786.1"/>
    </source>
</evidence>
<dbReference type="AlphaFoldDB" id="A0A0K1ESE4"/>
<dbReference type="KEGG" id="ccro:CMC5_080230"/>
<sequence>MSSIRIFARSIAAALTLAVAAVPTVALAEGRPAPTEGKRAEHGKHKREGRKEQMQFPVSAQKFQEMVEKRLTRSRERVNHMMEKRNVPEATRAQIRKDLDAGASAVREAAKRVGADGVVTKEEAQQVRQLTKEMKKKAKEKLGPIVKDKTAGQA</sequence>
<dbReference type="EMBL" id="CP012159">
    <property type="protein sequence ID" value="AKT43786.1"/>
    <property type="molecule type" value="Genomic_DNA"/>
</dbReference>
<accession>A0A0K1ESE4</accession>
<evidence type="ECO:0000256" key="2">
    <source>
        <dbReference type="SAM" id="SignalP"/>
    </source>
</evidence>
<evidence type="ECO:0008006" key="5">
    <source>
        <dbReference type="Google" id="ProtNLM"/>
    </source>
</evidence>
<feature type="chain" id="PRO_5005459914" description="Secreted protein" evidence="2">
    <location>
        <begin position="29"/>
        <end position="154"/>
    </location>
</feature>
<feature type="compositionally biased region" description="Basic and acidic residues" evidence="1">
    <location>
        <begin position="140"/>
        <end position="154"/>
    </location>
</feature>
<name>A0A0K1ESE4_CHOCO</name>
<dbReference type="Proteomes" id="UP000067626">
    <property type="component" value="Chromosome"/>
</dbReference>
<gene>
    <name evidence="3" type="ORF">CMC5_080230</name>
</gene>
<organism evidence="3 4">
    <name type="scientific">Chondromyces crocatus</name>
    <dbReference type="NCBI Taxonomy" id="52"/>
    <lineage>
        <taxon>Bacteria</taxon>
        <taxon>Pseudomonadati</taxon>
        <taxon>Myxococcota</taxon>
        <taxon>Polyangia</taxon>
        <taxon>Polyangiales</taxon>
        <taxon>Polyangiaceae</taxon>
        <taxon>Chondromyces</taxon>
    </lineage>
</organism>
<dbReference type="OrthoDB" id="5524533at2"/>